<feature type="region of interest" description="Disordered" evidence="1">
    <location>
        <begin position="58"/>
        <end position="77"/>
    </location>
</feature>
<dbReference type="EMBL" id="JBJJXI010000107">
    <property type="protein sequence ID" value="KAL3391951.1"/>
    <property type="molecule type" value="Genomic_DNA"/>
</dbReference>
<protein>
    <recommendedName>
        <fullName evidence="4">Peptidase S8/S53 domain-containing protein</fullName>
    </recommendedName>
</protein>
<dbReference type="AlphaFoldDB" id="A0ABD2WFY3"/>
<comment type="caution">
    <text evidence="2">The sequence shown here is derived from an EMBL/GenBank/DDBJ whole genome shotgun (WGS) entry which is preliminary data.</text>
</comment>
<evidence type="ECO:0000313" key="3">
    <source>
        <dbReference type="Proteomes" id="UP001627154"/>
    </source>
</evidence>
<name>A0ABD2WFY3_9HYME</name>
<organism evidence="2 3">
    <name type="scientific">Trichogramma kaykai</name>
    <dbReference type="NCBI Taxonomy" id="54128"/>
    <lineage>
        <taxon>Eukaryota</taxon>
        <taxon>Metazoa</taxon>
        <taxon>Ecdysozoa</taxon>
        <taxon>Arthropoda</taxon>
        <taxon>Hexapoda</taxon>
        <taxon>Insecta</taxon>
        <taxon>Pterygota</taxon>
        <taxon>Neoptera</taxon>
        <taxon>Endopterygota</taxon>
        <taxon>Hymenoptera</taxon>
        <taxon>Apocrita</taxon>
        <taxon>Proctotrupomorpha</taxon>
        <taxon>Chalcidoidea</taxon>
        <taxon>Trichogrammatidae</taxon>
        <taxon>Trichogramma</taxon>
    </lineage>
</organism>
<evidence type="ECO:0008006" key="4">
    <source>
        <dbReference type="Google" id="ProtNLM"/>
    </source>
</evidence>
<evidence type="ECO:0000256" key="1">
    <source>
        <dbReference type="SAM" id="MobiDB-lite"/>
    </source>
</evidence>
<keyword evidence="3" id="KW-1185">Reference proteome</keyword>
<dbReference type="Proteomes" id="UP001627154">
    <property type="component" value="Unassembled WGS sequence"/>
</dbReference>
<reference evidence="2 3" key="1">
    <citation type="journal article" date="2024" name="bioRxiv">
        <title>A reference genome for Trichogramma kaykai: A tiny desert-dwelling parasitoid wasp with competing sex-ratio distorters.</title>
        <authorList>
            <person name="Culotta J."/>
            <person name="Lindsey A.R."/>
        </authorList>
    </citation>
    <scope>NUCLEOTIDE SEQUENCE [LARGE SCALE GENOMIC DNA]</scope>
    <source>
        <strain evidence="2 3">KSX58</strain>
    </source>
</reference>
<feature type="compositionally biased region" description="Basic and acidic residues" evidence="1">
    <location>
        <begin position="66"/>
        <end position="77"/>
    </location>
</feature>
<proteinExistence type="predicted"/>
<sequence>MHSGADYSATCPKESGVVLTHYGTVALGSVVAAVAAALQPQQVRARLLQDLPGLAATRPAAGGSSDRQRAAWRRDGKSSQSRVDNVWLATLAGDLAEMVVNQGPATREQMYLGASGFWNSTIRPRAFYVRHRYDSWDATRAELLGDVDGLILARHMEQWPAQVADGLRLSQLLDMYYSEKGVVAVTGGGLDNGASSSSRVASACRRSQDFAWAAPNSLIEEQTYAAAQVIGYLGAGAAPVSEEALQRLSTRAVVTFDRYANQGLLGAQPCLGQRRDRPRLELLVAFDGAFTPEYTAEFLASLIDDFDVSAYGSRMGLLDGETGRWLTNVTASTSDAHQALNRLSRINWPDTVDFPAVLGSIEAYLDKNWQDKSGASHAAGSVATAVVLLVPQVHLNERQLTQALESVKRLKSKHPDTQFLYYTCESKYDQFRRFLLTDEDHVVKSLVASDISRHLSSVPKTLRPTSCSSEVPSEKSYFEDYIDPDETNTYRLHPHWRYRTKRLTLSVQGVGYGLMKVCWWNQWTSSSPRMSHRCDDLSLYTDLTLADEANLCDENEDKKCPITYVQVTNVSSTVKCVEKQCRYPDQVRYRVRVETDECSSGARNASVLKLTLTLLLLVSLIQ</sequence>
<evidence type="ECO:0000313" key="2">
    <source>
        <dbReference type="EMBL" id="KAL3391951.1"/>
    </source>
</evidence>
<accession>A0ABD2WFY3</accession>
<gene>
    <name evidence="2" type="ORF">TKK_013285</name>
</gene>